<name>A0A3D8YGU0_9BACT</name>
<feature type="domain" description="VOC" evidence="1">
    <location>
        <begin position="6"/>
        <end position="127"/>
    </location>
</feature>
<dbReference type="RefSeq" id="WP_115828613.1">
    <property type="nucleotide sequence ID" value="NZ_QNUL01000001.1"/>
</dbReference>
<sequence>MSADSQLQIVPFLVVHDALAAVDFYVKAMGATELFKYTNDGKTMAKVSIGNSVFWVGDEEAEYGNYSPATIGGSPVRMILTTPDPETIFDKAVNSGAIQICPVTLEESWKIGKLRDPYGHIWEIGCPL</sequence>
<dbReference type="AlphaFoldDB" id="A0A3D8YGU0"/>
<proteinExistence type="predicted"/>
<dbReference type="PANTHER" id="PTHR34109">
    <property type="entry name" value="BNAUNNG04460D PROTEIN-RELATED"/>
    <property type="match status" value="1"/>
</dbReference>
<protein>
    <submittedName>
        <fullName evidence="2">VOC family protein</fullName>
    </submittedName>
</protein>
<evidence type="ECO:0000313" key="3">
    <source>
        <dbReference type="Proteomes" id="UP000256373"/>
    </source>
</evidence>
<accession>A0A3D8YGU0</accession>
<dbReference type="PANTHER" id="PTHR34109:SF1">
    <property type="entry name" value="VOC DOMAIN-CONTAINING PROTEIN"/>
    <property type="match status" value="1"/>
</dbReference>
<gene>
    <name evidence="2" type="ORF">DSL64_00055</name>
</gene>
<evidence type="ECO:0000259" key="1">
    <source>
        <dbReference type="PROSITE" id="PS51819"/>
    </source>
</evidence>
<dbReference type="CDD" id="cd07246">
    <property type="entry name" value="VOC_like"/>
    <property type="match status" value="1"/>
</dbReference>
<reference evidence="2 3" key="1">
    <citation type="submission" date="2018-07" db="EMBL/GenBank/DDBJ databases">
        <title>Dyadobacter roseus sp. nov., isolated from rose rhizosphere soil.</title>
        <authorList>
            <person name="Chen L."/>
        </authorList>
    </citation>
    <scope>NUCLEOTIDE SEQUENCE [LARGE SCALE GENOMIC DNA]</scope>
    <source>
        <strain evidence="2 3">RS19</strain>
    </source>
</reference>
<dbReference type="SUPFAM" id="SSF54593">
    <property type="entry name" value="Glyoxalase/Bleomycin resistance protein/Dihydroxybiphenyl dioxygenase"/>
    <property type="match status" value="1"/>
</dbReference>
<dbReference type="InterPro" id="IPR029068">
    <property type="entry name" value="Glyas_Bleomycin-R_OHBP_Dase"/>
</dbReference>
<evidence type="ECO:0000313" key="2">
    <source>
        <dbReference type="EMBL" id="REA64004.1"/>
    </source>
</evidence>
<dbReference type="OrthoDB" id="9795306at2"/>
<dbReference type="Proteomes" id="UP000256373">
    <property type="component" value="Unassembled WGS sequence"/>
</dbReference>
<dbReference type="PROSITE" id="PS51819">
    <property type="entry name" value="VOC"/>
    <property type="match status" value="1"/>
</dbReference>
<organism evidence="2 3">
    <name type="scientific">Dyadobacter luteus</name>
    <dbReference type="NCBI Taxonomy" id="2259619"/>
    <lineage>
        <taxon>Bacteria</taxon>
        <taxon>Pseudomonadati</taxon>
        <taxon>Bacteroidota</taxon>
        <taxon>Cytophagia</taxon>
        <taxon>Cytophagales</taxon>
        <taxon>Spirosomataceae</taxon>
        <taxon>Dyadobacter</taxon>
    </lineage>
</organism>
<dbReference type="InterPro" id="IPR037523">
    <property type="entry name" value="VOC_core"/>
</dbReference>
<dbReference type="EMBL" id="QNUL01000001">
    <property type="protein sequence ID" value="REA64004.1"/>
    <property type="molecule type" value="Genomic_DNA"/>
</dbReference>
<keyword evidence="3" id="KW-1185">Reference proteome</keyword>
<dbReference type="Gene3D" id="3.10.180.10">
    <property type="entry name" value="2,3-Dihydroxybiphenyl 1,2-Dioxygenase, domain 1"/>
    <property type="match status" value="1"/>
</dbReference>
<comment type="caution">
    <text evidence="2">The sequence shown here is derived from an EMBL/GenBank/DDBJ whole genome shotgun (WGS) entry which is preliminary data.</text>
</comment>